<dbReference type="InterPro" id="IPR000742">
    <property type="entry name" value="EGF"/>
</dbReference>
<dbReference type="InterPro" id="IPR049883">
    <property type="entry name" value="NOTCH1_EGF-like"/>
</dbReference>
<keyword evidence="4" id="KW-1015">Disulfide bond</keyword>
<feature type="signal peptide" evidence="7">
    <location>
        <begin position="1"/>
        <end position="23"/>
    </location>
</feature>
<keyword evidence="6" id="KW-0812">Transmembrane</keyword>
<dbReference type="AlphaFoldDB" id="A0A9K3LI82"/>
<gene>
    <name evidence="9" type="ORF">IV203_026214</name>
</gene>
<accession>A0A9K3LI82</accession>
<dbReference type="PANTHER" id="PTHR24039">
    <property type="entry name" value="FIBRILLIN-RELATED"/>
    <property type="match status" value="1"/>
</dbReference>
<proteinExistence type="predicted"/>
<dbReference type="SMART" id="SM00181">
    <property type="entry name" value="EGF"/>
    <property type="match status" value="3"/>
</dbReference>
<feature type="compositionally biased region" description="Low complexity" evidence="5">
    <location>
        <begin position="847"/>
        <end position="861"/>
    </location>
</feature>
<keyword evidence="2 7" id="KW-0732">Signal</keyword>
<name>A0A9K3LI82_9STRA</name>
<dbReference type="PROSITE" id="PS01186">
    <property type="entry name" value="EGF_2"/>
    <property type="match status" value="1"/>
</dbReference>
<dbReference type="CDD" id="cd00054">
    <property type="entry name" value="EGF_CA"/>
    <property type="match status" value="2"/>
</dbReference>
<evidence type="ECO:0000256" key="5">
    <source>
        <dbReference type="SAM" id="MobiDB-lite"/>
    </source>
</evidence>
<evidence type="ECO:0000259" key="8">
    <source>
        <dbReference type="PROSITE" id="PS01186"/>
    </source>
</evidence>
<reference evidence="9" key="1">
    <citation type="journal article" date="2021" name="Sci. Rep.">
        <title>Diploid genomic architecture of Nitzschia inconspicua, an elite biomass production diatom.</title>
        <authorList>
            <person name="Oliver A."/>
            <person name="Podell S."/>
            <person name="Pinowska A."/>
            <person name="Traller J.C."/>
            <person name="Smith S.R."/>
            <person name="McClure R."/>
            <person name="Beliaev A."/>
            <person name="Bohutskyi P."/>
            <person name="Hill E.A."/>
            <person name="Rabines A."/>
            <person name="Zheng H."/>
            <person name="Allen L.Z."/>
            <person name="Kuo A."/>
            <person name="Grigoriev I.V."/>
            <person name="Allen A.E."/>
            <person name="Hazlebeck D."/>
            <person name="Allen E.E."/>
        </authorList>
    </citation>
    <scope>NUCLEOTIDE SEQUENCE</scope>
    <source>
        <strain evidence="9">Hildebrandi</strain>
    </source>
</reference>
<dbReference type="Pfam" id="PF07645">
    <property type="entry name" value="EGF_CA"/>
    <property type="match status" value="1"/>
</dbReference>
<dbReference type="GO" id="GO:0005509">
    <property type="term" value="F:calcium ion binding"/>
    <property type="evidence" value="ECO:0007669"/>
    <property type="project" value="InterPro"/>
</dbReference>
<reference evidence="9" key="2">
    <citation type="submission" date="2021-04" db="EMBL/GenBank/DDBJ databases">
        <authorList>
            <person name="Podell S."/>
        </authorList>
    </citation>
    <scope>NUCLEOTIDE SEQUENCE</scope>
    <source>
        <strain evidence="9">Hildebrandi</strain>
    </source>
</reference>
<evidence type="ECO:0000256" key="4">
    <source>
        <dbReference type="ARBA" id="ARBA00023157"/>
    </source>
</evidence>
<dbReference type="OrthoDB" id="41109at2759"/>
<sequence length="911" mass="100009">MTTIRCLKFLLMGTLGLGVAVQAETTTSCERLKATLTYTQEQAPRDLSSVLPVVVEKVNRVLDGVVDVEVEWKGADLHGRVGEHIVECTVTRLASTVTDEKKKTETTVDEYGREVTSQCFHVPFTILDTNECTLPLNHPMRHHCSAPSVCVNTQGSYECLCPRLGENSSSSSVPTTADESFWKELDAETNRSPWELSFSSPSKTSCPSAASTYGCCPAKYTADGIKCRANFRCPVDPCKDKDAYDCAPNAQCVRAESPVHVPNHSCQCPDGLMGNGKACGPADPKPEPKVMFDGVSPTELTVKNNYYCGCTKPKIDACSGFPPCKGKHEICTVSATNKPMCACKPGYVHHQEYGCVDVNAPTLKLRHDPQGDRTLRLRQGDEYREYMVDIVDDNAEDYLRSLKVTYSRPLPPGCLTNIGEFHVNYTVAMPWANPTYVRVTRRVVIEDIDECSLDVAKYQRTCPAIVPQCDISAGAQCRNTIGSYTCQCPRNTSGDGFLKTARFFDDYPAPPSFKGGSSCVDTTKPIISLQGPNPKIFKICACGGLDGVMTSTSGQDDMQLQSDQRKLYEADIREMIRETAGAELCATHDQPRPSPADCIKAVDHTHRGDVDLSNQVVVGDPVQKSRLHWVVPYNVKDEAGNEATTVYRDVIVEEVDLKTVEKKIREEVRKEQQQITQRAIDAAVREERRKWEQENRATQRGRRNTGSAANTCPACPPCDCPDMAPADAKRCAAFCDNVSASCKLSDDNFIYGILLWFGEFFSPHLVMVIALSICVYFVILLARFVVFVLNPGASSSYDYKGNNTIDDSDLFLSPSQRQQQQHAASQQQILQPASRSTPMNGVGSGGIFSPQQQQPQQQPSFGSPPPNASLFASNGVESAGYDNGGRSFRSPGLITPSKNGEGARHGRIPYR</sequence>
<organism evidence="9 10">
    <name type="scientific">Nitzschia inconspicua</name>
    <dbReference type="NCBI Taxonomy" id="303405"/>
    <lineage>
        <taxon>Eukaryota</taxon>
        <taxon>Sar</taxon>
        <taxon>Stramenopiles</taxon>
        <taxon>Ochrophyta</taxon>
        <taxon>Bacillariophyta</taxon>
        <taxon>Bacillariophyceae</taxon>
        <taxon>Bacillariophycidae</taxon>
        <taxon>Bacillariales</taxon>
        <taxon>Bacillariaceae</taxon>
        <taxon>Nitzschia</taxon>
    </lineage>
</organism>
<evidence type="ECO:0000256" key="3">
    <source>
        <dbReference type="ARBA" id="ARBA00022737"/>
    </source>
</evidence>
<evidence type="ECO:0000256" key="6">
    <source>
        <dbReference type="SAM" id="Phobius"/>
    </source>
</evidence>
<keyword evidence="6" id="KW-1133">Transmembrane helix</keyword>
<evidence type="ECO:0000313" key="9">
    <source>
        <dbReference type="EMBL" id="KAG7362854.1"/>
    </source>
</evidence>
<dbReference type="Proteomes" id="UP000693970">
    <property type="component" value="Unassembled WGS sequence"/>
</dbReference>
<evidence type="ECO:0000313" key="10">
    <source>
        <dbReference type="Proteomes" id="UP000693970"/>
    </source>
</evidence>
<evidence type="ECO:0000256" key="7">
    <source>
        <dbReference type="SAM" id="SignalP"/>
    </source>
</evidence>
<evidence type="ECO:0000256" key="1">
    <source>
        <dbReference type="ARBA" id="ARBA00022536"/>
    </source>
</evidence>
<dbReference type="PROSITE" id="PS01187">
    <property type="entry name" value="EGF_CA"/>
    <property type="match status" value="1"/>
</dbReference>
<protein>
    <submittedName>
        <fullName evidence="9">Calcium-binding EGF domain containing protein</fullName>
    </submittedName>
</protein>
<dbReference type="InterPro" id="IPR018097">
    <property type="entry name" value="EGF_Ca-bd_CS"/>
</dbReference>
<feature type="compositionally biased region" description="Low complexity" evidence="5">
    <location>
        <begin position="816"/>
        <end position="831"/>
    </location>
</feature>
<keyword evidence="6" id="KW-0472">Membrane</keyword>
<keyword evidence="10" id="KW-1185">Reference proteome</keyword>
<feature type="transmembrane region" description="Helical" evidence="6">
    <location>
        <begin position="765"/>
        <end position="789"/>
    </location>
</feature>
<dbReference type="InterPro" id="IPR001881">
    <property type="entry name" value="EGF-like_Ca-bd_dom"/>
</dbReference>
<comment type="caution">
    <text evidence="9">The sequence shown here is derived from an EMBL/GenBank/DDBJ whole genome shotgun (WGS) entry which is preliminary data.</text>
</comment>
<feature type="region of interest" description="Disordered" evidence="5">
    <location>
        <begin position="808"/>
        <end position="911"/>
    </location>
</feature>
<feature type="chain" id="PRO_5039926728" evidence="7">
    <location>
        <begin position="24"/>
        <end position="911"/>
    </location>
</feature>
<keyword evidence="1" id="KW-0245">EGF-like domain</keyword>
<evidence type="ECO:0000256" key="2">
    <source>
        <dbReference type="ARBA" id="ARBA00022729"/>
    </source>
</evidence>
<keyword evidence="3" id="KW-0677">Repeat</keyword>
<feature type="domain" description="EGF-like" evidence="8">
    <location>
        <begin position="341"/>
        <end position="355"/>
    </location>
</feature>
<dbReference type="SMART" id="SM00179">
    <property type="entry name" value="EGF_CA"/>
    <property type="match status" value="2"/>
</dbReference>
<dbReference type="EMBL" id="JAGRRH010000010">
    <property type="protein sequence ID" value="KAG7362854.1"/>
    <property type="molecule type" value="Genomic_DNA"/>
</dbReference>